<dbReference type="Pfam" id="PF01266">
    <property type="entry name" value="DAO"/>
    <property type="match status" value="1"/>
</dbReference>
<feature type="binding site" evidence="6">
    <location>
        <position position="258"/>
    </location>
    <ligand>
        <name>D-dopa</name>
        <dbReference type="ChEBI" id="CHEBI:149689"/>
    </ligand>
</feature>
<evidence type="ECO:0000256" key="2">
    <source>
        <dbReference type="ARBA" id="ARBA00006730"/>
    </source>
</evidence>
<dbReference type="GO" id="GO:0019478">
    <property type="term" value="P:D-amino acid catabolic process"/>
    <property type="evidence" value="ECO:0007669"/>
    <property type="project" value="TreeGrafter"/>
</dbReference>
<comment type="cofactor">
    <cofactor evidence="1 6">
        <name>FAD</name>
        <dbReference type="ChEBI" id="CHEBI:57692"/>
    </cofactor>
</comment>
<evidence type="ECO:0000259" key="7">
    <source>
        <dbReference type="Pfam" id="PF01266"/>
    </source>
</evidence>
<evidence type="ECO:0000313" key="8">
    <source>
        <dbReference type="EMBL" id="CAG8436329.1"/>
    </source>
</evidence>
<comment type="similarity">
    <text evidence="2">Belongs to the DAMOX/DASOX family.</text>
</comment>
<dbReference type="PANTHER" id="PTHR11530">
    <property type="entry name" value="D-AMINO ACID OXIDASE"/>
    <property type="match status" value="1"/>
</dbReference>
<sequence length="323" mass="35997">MSNDIRVNVVGAGVIGLTTALILQRLGYKVQIIAEHFPGDYNINYTSPWAGADWRFEKSQDKKFDKFLESTYKVLSDLSNEPGTGLKKIPSEDLPPNTKVGLLYTTVTIDVPKYLHWLFDQFIYAGGATRKVHISHINEAFEDDVHIVVNCTGICAKTLGGVEDNNVYPTKGQTVSVWAPHVKAAYYQIDRDVITYIIPRESGEVICGGIKDEYNYTAEPDPKLAEDIIQRCAKLCPQLIAGRSTTDLKIMRHNVGRRPSRLGGTRIEVEIKEISNGKTGIICHNYGHHSYGYASSWGSCSWAVELIEDAIKKHPNLIISSKL</sequence>
<keyword evidence="5" id="KW-0560">Oxidoreductase</keyword>
<name>A0A9N8V317_9GLOM</name>
<evidence type="ECO:0000256" key="3">
    <source>
        <dbReference type="ARBA" id="ARBA00022630"/>
    </source>
</evidence>
<dbReference type="Gene3D" id="3.40.50.720">
    <property type="entry name" value="NAD(P)-binding Rossmann-like Domain"/>
    <property type="match status" value="1"/>
</dbReference>
<reference evidence="8" key="1">
    <citation type="submission" date="2021-06" db="EMBL/GenBank/DDBJ databases">
        <authorList>
            <person name="Kallberg Y."/>
            <person name="Tangrot J."/>
            <person name="Rosling A."/>
        </authorList>
    </citation>
    <scope>NUCLEOTIDE SEQUENCE</scope>
    <source>
        <strain evidence="8">AZ414A</strain>
    </source>
</reference>
<feature type="binding site" evidence="6">
    <location>
        <position position="152"/>
    </location>
    <ligand>
        <name>FAD</name>
        <dbReference type="ChEBI" id="CHEBI:57692"/>
    </ligand>
</feature>
<keyword evidence="4 6" id="KW-0274">FAD</keyword>
<proteinExistence type="inferred from homology"/>
<dbReference type="EMBL" id="CAJVPK010000037">
    <property type="protein sequence ID" value="CAG8436329.1"/>
    <property type="molecule type" value="Genomic_DNA"/>
</dbReference>
<dbReference type="PANTHER" id="PTHR11530:SF11">
    <property type="entry name" value="D-ASPARTATE OXIDASE"/>
    <property type="match status" value="1"/>
</dbReference>
<dbReference type="AlphaFoldDB" id="A0A9N8V317"/>
<evidence type="ECO:0000256" key="1">
    <source>
        <dbReference type="ARBA" id="ARBA00001974"/>
    </source>
</evidence>
<protein>
    <submittedName>
        <fullName evidence="8">3042_t:CDS:1</fullName>
    </submittedName>
</protein>
<evidence type="ECO:0000256" key="5">
    <source>
        <dbReference type="ARBA" id="ARBA00023002"/>
    </source>
</evidence>
<keyword evidence="9" id="KW-1185">Reference proteome</keyword>
<evidence type="ECO:0000313" key="9">
    <source>
        <dbReference type="Proteomes" id="UP000789706"/>
    </source>
</evidence>
<keyword evidence="3" id="KW-0285">Flavoprotein</keyword>
<organism evidence="8 9">
    <name type="scientific">Diversispora eburnea</name>
    <dbReference type="NCBI Taxonomy" id="1213867"/>
    <lineage>
        <taxon>Eukaryota</taxon>
        <taxon>Fungi</taxon>
        <taxon>Fungi incertae sedis</taxon>
        <taxon>Mucoromycota</taxon>
        <taxon>Glomeromycotina</taxon>
        <taxon>Glomeromycetes</taxon>
        <taxon>Diversisporales</taxon>
        <taxon>Diversisporaceae</taxon>
        <taxon>Diversispora</taxon>
    </lineage>
</organism>
<dbReference type="InterPro" id="IPR023209">
    <property type="entry name" value="DAO"/>
</dbReference>
<dbReference type="PIRSF" id="PIRSF000189">
    <property type="entry name" value="D-aa_oxidase"/>
    <property type="match status" value="1"/>
</dbReference>
<dbReference type="Gene3D" id="3.30.9.10">
    <property type="entry name" value="D-Amino Acid Oxidase, subunit A, domain 2"/>
    <property type="match status" value="1"/>
</dbReference>
<dbReference type="GO" id="GO:0005737">
    <property type="term" value="C:cytoplasm"/>
    <property type="evidence" value="ECO:0007669"/>
    <property type="project" value="TreeGrafter"/>
</dbReference>
<evidence type="ECO:0000256" key="4">
    <source>
        <dbReference type="ARBA" id="ARBA00022827"/>
    </source>
</evidence>
<dbReference type="GO" id="GO:0003884">
    <property type="term" value="F:D-amino-acid oxidase activity"/>
    <property type="evidence" value="ECO:0007669"/>
    <property type="project" value="InterPro"/>
</dbReference>
<dbReference type="GO" id="GO:0071949">
    <property type="term" value="F:FAD binding"/>
    <property type="evidence" value="ECO:0007669"/>
    <property type="project" value="InterPro"/>
</dbReference>
<dbReference type="InterPro" id="IPR006076">
    <property type="entry name" value="FAD-dep_OxRdtase"/>
</dbReference>
<gene>
    <name evidence="8" type="ORF">DEBURN_LOCUS1011</name>
</gene>
<feature type="binding site" evidence="6">
    <location>
        <begin position="46"/>
        <end position="47"/>
    </location>
    <ligand>
        <name>FAD</name>
        <dbReference type="ChEBI" id="CHEBI:57692"/>
    </ligand>
</feature>
<comment type="caution">
    <text evidence="8">The sequence shown here is derived from an EMBL/GenBank/DDBJ whole genome shotgun (WGS) entry which is preliminary data.</text>
</comment>
<feature type="domain" description="FAD dependent oxidoreductase" evidence="7">
    <location>
        <begin position="90"/>
        <end position="306"/>
    </location>
</feature>
<dbReference type="SUPFAM" id="SSF54373">
    <property type="entry name" value="FAD-linked reductases, C-terminal domain"/>
    <property type="match status" value="1"/>
</dbReference>
<dbReference type="Proteomes" id="UP000789706">
    <property type="component" value="Unassembled WGS sequence"/>
</dbReference>
<evidence type="ECO:0000256" key="6">
    <source>
        <dbReference type="PIRSR" id="PIRSR000189-1"/>
    </source>
</evidence>
<dbReference type="SUPFAM" id="SSF51971">
    <property type="entry name" value="Nucleotide-binding domain"/>
    <property type="match status" value="1"/>
</dbReference>
<feature type="binding site" evidence="6">
    <location>
        <position position="196"/>
    </location>
    <ligand>
        <name>D-dopa</name>
        <dbReference type="ChEBI" id="CHEBI:149689"/>
    </ligand>
</feature>
<dbReference type="OrthoDB" id="2015447at2759"/>
<accession>A0A9N8V317</accession>